<keyword evidence="1" id="KW-0812">Transmembrane</keyword>
<dbReference type="AlphaFoldDB" id="A0A285UKA7"/>
<proteinExistence type="predicted"/>
<protein>
    <recommendedName>
        <fullName evidence="4">DUF2975 family protein</fullName>
    </recommendedName>
</protein>
<dbReference type="Proteomes" id="UP000219412">
    <property type="component" value="Unassembled WGS sequence"/>
</dbReference>
<feature type="transmembrane region" description="Helical" evidence="1">
    <location>
        <begin position="87"/>
        <end position="109"/>
    </location>
</feature>
<evidence type="ECO:0008006" key="4">
    <source>
        <dbReference type="Google" id="ProtNLM"/>
    </source>
</evidence>
<dbReference type="InterPro" id="IPR021354">
    <property type="entry name" value="DUF2975"/>
</dbReference>
<evidence type="ECO:0000256" key="1">
    <source>
        <dbReference type="SAM" id="Phobius"/>
    </source>
</evidence>
<name>A0A285UKA7_9STAP</name>
<evidence type="ECO:0000313" key="3">
    <source>
        <dbReference type="Proteomes" id="UP000219412"/>
    </source>
</evidence>
<organism evidence="2 3">
    <name type="scientific">Salinicoccus kekensis</name>
    <dbReference type="NCBI Taxonomy" id="714307"/>
    <lineage>
        <taxon>Bacteria</taxon>
        <taxon>Bacillati</taxon>
        <taxon>Bacillota</taxon>
        <taxon>Bacilli</taxon>
        <taxon>Bacillales</taxon>
        <taxon>Staphylococcaceae</taxon>
        <taxon>Salinicoccus</taxon>
    </lineage>
</organism>
<feature type="transmembrane region" description="Helical" evidence="1">
    <location>
        <begin position="176"/>
        <end position="198"/>
    </location>
</feature>
<feature type="transmembrane region" description="Helical" evidence="1">
    <location>
        <begin position="129"/>
        <end position="156"/>
    </location>
</feature>
<evidence type="ECO:0000313" key="2">
    <source>
        <dbReference type="EMBL" id="SOC42354.1"/>
    </source>
</evidence>
<reference evidence="3" key="1">
    <citation type="submission" date="2017-08" db="EMBL/GenBank/DDBJ databases">
        <authorList>
            <person name="Varghese N."/>
            <person name="Submissions S."/>
        </authorList>
    </citation>
    <scope>NUCLEOTIDE SEQUENCE [LARGE SCALE GENOMIC DNA]</scope>
    <source>
        <strain evidence="3">DSM 23173</strain>
    </source>
</reference>
<keyword evidence="1" id="KW-0472">Membrane</keyword>
<dbReference type="RefSeq" id="WP_179647155.1">
    <property type="nucleotide sequence ID" value="NZ_OBQF01000003.1"/>
</dbReference>
<accession>A0A285UKA7</accession>
<sequence>MADHTLIHKRFKTMVNVLYVLSYIPLAFVALGILVLLGGIIAVPFIPFAAIENRLTDLPVTGTYETTGLTLEVTDAYLETIALDQTAILLTLAAFLLYLAAVAVILFSVNRWLYNLKRGNIFTIRNSRFIEIAAYTVIILTVIDALADLAVGYLMMQTFSLAEISSELNEQLVFGVDQLSIEFNLMLLFSGIIIWILAKVFKYGAFLQEEYDATV</sequence>
<dbReference type="Pfam" id="PF11188">
    <property type="entry name" value="DUF2975"/>
    <property type="match status" value="1"/>
</dbReference>
<keyword evidence="1" id="KW-1133">Transmembrane helix</keyword>
<feature type="transmembrane region" description="Helical" evidence="1">
    <location>
        <begin position="20"/>
        <end position="46"/>
    </location>
</feature>
<keyword evidence="3" id="KW-1185">Reference proteome</keyword>
<dbReference type="EMBL" id="OBQF01000003">
    <property type="protein sequence ID" value="SOC42354.1"/>
    <property type="molecule type" value="Genomic_DNA"/>
</dbReference>
<gene>
    <name evidence="2" type="ORF">SAMN05878391_1642</name>
</gene>